<evidence type="ECO:0000313" key="2">
    <source>
        <dbReference type="EMBL" id="KAG8181350.1"/>
    </source>
</evidence>
<name>A0AAV6UAL0_9ARAC</name>
<evidence type="ECO:0000256" key="1">
    <source>
        <dbReference type="SAM" id="MobiDB-lite"/>
    </source>
</evidence>
<gene>
    <name evidence="2" type="ORF">JTE90_007757</name>
</gene>
<feature type="compositionally biased region" description="Basic residues" evidence="1">
    <location>
        <begin position="756"/>
        <end position="772"/>
    </location>
</feature>
<evidence type="ECO:0000313" key="3">
    <source>
        <dbReference type="Proteomes" id="UP000827092"/>
    </source>
</evidence>
<feature type="region of interest" description="Disordered" evidence="1">
    <location>
        <begin position="613"/>
        <end position="649"/>
    </location>
</feature>
<sequence>MKTVHTVFISGNVVKSLYTIECIHNSLTLPKSSSTMFQSDTSIFGDKSTPWDTGFARRFLKISDEEKKLLSNIPGWSTEETEETQSNVHEEKRNPPKCPNEQNLGETGKSIKAINAVVLSAANCGTTNTEDVIKASSVDCIERLNTRDTKLSTDIVIPTSRSLTKEVSATDVESGNKKNTFMQSISLYAKKVINVFSGTSRKRSKSLSDIHRAKYDLVMKSSKSETNLTDIDEKSIQNAFGNNKDLQKGEIREARIFNANESFQTVNKAVLDLNNVEGNHVFMNTRSEIVKNNELPKTFDYVKVAELLNSVNRFFQSSKNVEGVKMLVNNRLNSMDCPLKNTDHETTLKQKANILESDQSLLANNVKPNSELILLEDKNIPNKCLPDLISNGSLVNVTEDVPMEVEFSQTAEKPTENLNNLSDGTNLKKNTCPESETRNMQPVASCHPVIIHVSPSKSSTSVLSPNKTAHSTTALQMSIASTASLPLIEAKETISTTTTNAGKIVNDIVTVKENMTSIVLEQGQKEDVQPETDNELVNCAAKKDQSLKAANITLKGVNTEGKLLSVDYDEMANSAVNTLNPNHTNYKGNMPSTASQEIFTDTFNSTDNALNGMLPEQNLPSSNFDPSDKTGSNTKYATSQESSDKVLEDKEHGVCTQLKGVMSETPTYTQDSQKYSRPSVEAVLEPCGTDATENTVRESQEAVCSTKVNGLTRASSVPKNSFEQKRDLHGSNFVEVVDLTENSSRDCIGGNVSKAAAKRKRQSKDKPRKKSSLVRSQVHIRYSGSELKKMIQLMKVFQPGMM</sequence>
<feature type="compositionally biased region" description="Polar residues" evidence="1">
    <location>
        <begin position="618"/>
        <end position="641"/>
    </location>
</feature>
<dbReference type="EMBL" id="JAFNEN010000520">
    <property type="protein sequence ID" value="KAG8181350.1"/>
    <property type="molecule type" value="Genomic_DNA"/>
</dbReference>
<organism evidence="2 3">
    <name type="scientific">Oedothorax gibbosus</name>
    <dbReference type="NCBI Taxonomy" id="931172"/>
    <lineage>
        <taxon>Eukaryota</taxon>
        <taxon>Metazoa</taxon>
        <taxon>Ecdysozoa</taxon>
        <taxon>Arthropoda</taxon>
        <taxon>Chelicerata</taxon>
        <taxon>Arachnida</taxon>
        <taxon>Araneae</taxon>
        <taxon>Araneomorphae</taxon>
        <taxon>Entelegynae</taxon>
        <taxon>Araneoidea</taxon>
        <taxon>Linyphiidae</taxon>
        <taxon>Erigoninae</taxon>
        <taxon>Oedothorax</taxon>
    </lineage>
</organism>
<feature type="region of interest" description="Disordered" evidence="1">
    <location>
        <begin position="753"/>
        <end position="775"/>
    </location>
</feature>
<proteinExistence type="predicted"/>
<reference evidence="2 3" key="1">
    <citation type="journal article" date="2022" name="Nat. Ecol. Evol.">
        <title>A masculinizing supergene underlies an exaggerated male reproductive morph in a spider.</title>
        <authorList>
            <person name="Hendrickx F."/>
            <person name="De Corte Z."/>
            <person name="Sonet G."/>
            <person name="Van Belleghem S.M."/>
            <person name="Kostlbacher S."/>
            <person name="Vangestel C."/>
        </authorList>
    </citation>
    <scope>NUCLEOTIDE SEQUENCE [LARGE SCALE GENOMIC DNA]</scope>
    <source>
        <strain evidence="2">W744_W776</strain>
    </source>
</reference>
<accession>A0AAV6UAL0</accession>
<feature type="region of interest" description="Disordered" evidence="1">
    <location>
        <begin position="73"/>
        <end position="105"/>
    </location>
</feature>
<comment type="caution">
    <text evidence="2">The sequence shown here is derived from an EMBL/GenBank/DDBJ whole genome shotgun (WGS) entry which is preliminary data.</text>
</comment>
<keyword evidence="3" id="KW-1185">Reference proteome</keyword>
<dbReference type="Proteomes" id="UP000827092">
    <property type="component" value="Unassembled WGS sequence"/>
</dbReference>
<protein>
    <submittedName>
        <fullName evidence="2">Uncharacterized protein</fullName>
    </submittedName>
</protein>
<dbReference type="AlphaFoldDB" id="A0AAV6UAL0"/>